<dbReference type="GO" id="GO:0016746">
    <property type="term" value="F:acyltransferase activity"/>
    <property type="evidence" value="ECO:0007669"/>
    <property type="project" value="UniProtKB-KW"/>
</dbReference>
<dbReference type="InterPro" id="IPR016181">
    <property type="entry name" value="Acyl_CoA_acyltransferase"/>
</dbReference>
<accession>A0ABV0CU40</accession>
<dbReference type="Proteomes" id="UP001484535">
    <property type="component" value="Unassembled WGS sequence"/>
</dbReference>
<gene>
    <name evidence="2" type="ORF">ABDJ38_04150</name>
</gene>
<reference evidence="2 3" key="1">
    <citation type="submission" date="2024-05" db="EMBL/GenBank/DDBJ databases">
        <authorList>
            <person name="Park S."/>
        </authorList>
    </citation>
    <scope>NUCLEOTIDE SEQUENCE [LARGE SCALE GENOMIC DNA]</scope>
    <source>
        <strain evidence="2 3">DGU5</strain>
    </source>
</reference>
<sequence length="328" mass="36681">MTAISYHASLNDLQAQGWADAGPFARPRWFALLEQAGKRPYLVCASDGDKHVCLPLERQGASLISLTNWYAFTWAPLHSGPAPDADLLRVLAQDLAHHSRRVVLDKLSVEDGSTALLAHAFRRTGWIVRDERCDVNHVLTVNGRSYADYLAERPGQLRTTLKRKGRKVEIALSQEFDEQDWAAYEDIYADSWKPEEGDPALLKRFAIEEAAAGRMRFGLARAEGQPVAAQFWTVDGGTAYIHKLAHRESAKPLSPGTTLSAALFAQVIDVDKVALVDFGTGDDAYKRDWMEQIRERRRLTCLRPGAPGNWPELARTALRKLVSLIRPR</sequence>
<dbReference type="Pfam" id="PF13480">
    <property type="entry name" value="Acetyltransf_6"/>
    <property type="match status" value="1"/>
</dbReference>
<keyword evidence="3" id="KW-1185">Reference proteome</keyword>
<dbReference type="SUPFAM" id="SSF55729">
    <property type="entry name" value="Acyl-CoA N-acyltransferases (Nat)"/>
    <property type="match status" value="1"/>
</dbReference>
<organism evidence="2 3">
    <name type="scientific">Aurantiacibacter flavus</name>
    <dbReference type="NCBI Taxonomy" id="3145232"/>
    <lineage>
        <taxon>Bacteria</taxon>
        <taxon>Pseudomonadati</taxon>
        <taxon>Pseudomonadota</taxon>
        <taxon>Alphaproteobacteria</taxon>
        <taxon>Sphingomonadales</taxon>
        <taxon>Erythrobacteraceae</taxon>
        <taxon>Aurantiacibacter</taxon>
    </lineage>
</organism>
<evidence type="ECO:0000313" key="3">
    <source>
        <dbReference type="Proteomes" id="UP001484535"/>
    </source>
</evidence>
<dbReference type="RefSeq" id="WP_346783796.1">
    <property type="nucleotide sequence ID" value="NZ_JBDLBR010000001.1"/>
</dbReference>
<name>A0ABV0CU40_9SPHN</name>
<protein>
    <submittedName>
        <fullName evidence="2">GNAT family N-acetyltransferase</fullName>
        <ecNumber evidence="2">2.3.1.-</ecNumber>
    </submittedName>
</protein>
<dbReference type="Gene3D" id="3.40.630.30">
    <property type="match status" value="1"/>
</dbReference>
<evidence type="ECO:0000313" key="2">
    <source>
        <dbReference type="EMBL" id="MEN7536359.1"/>
    </source>
</evidence>
<comment type="caution">
    <text evidence="2">The sequence shown here is derived from an EMBL/GenBank/DDBJ whole genome shotgun (WGS) entry which is preliminary data.</text>
</comment>
<evidence type="ECO:0000259" key="1">
    <source>
        <dbReference type="Pfam" id="PF13480"/>
    </source>
</evidence>
<keyword evidence="2" id="KW-0012">Acyltransferase</keyword>
<dbReference type="EMBL" id="JBDLBR010000001">
    <property type="protein sequence ID" value="MEN7536359.1"/>
    <property type="molecule type" value="Genomic_DNA"/>
</dbReference>
<dbReference type="EC" id="2.3.1.-" evidence="2"/>
<dbReference type="InterPro" id="IPR038740">
    <property type="entry name" value="BioF2-like_GNAT_dom"/>
</dbReference>
<keyword evidence="2" id="KW-0808">Transferase</keyword>
<feature type="domain" description="BioF2-like acetyltransferase" evidence="1">
    <location>
        <begin position="158"/>
        <end position="287"/>
    </location>
</feature>
<proteinExistence type="predicted"/>